<keyword evidence="2" id="KW-1185">Reference proteome</keyword>
<protein>
    <submittedName>
        <fullName evidence="1">Uncharacterized protein</fullName>
    </submittedName>
</protein>
<proteinExistence type="predicted"/>
<accession>A0ABW6VIX2</accession>
<name>A0ABW6VIX2_MICFU</name>
<sequence>MNCDTCGSEYRPLLTISSNEWDGGSGSWIPLEDRGHTGPVGIRDPSNPPMVQIGRGYNMQIYTCPASFDHPHLEIMQ</sequence>
<comment type="caution">
    <text evidence="1">The sequence shown here is derived from an EMBL/GenBank/DDBJ whole genome shotgun (WGS) entry which is preliminary data.</text>
</comment>
<reference evidence="1 2" key="1">
    <citation type="submission" date="2024-10" db="EMBL/GenBank/DDBJ databases">
        <title>The Natural Products Discovery Center: Release of the First 8490 Sequenced Strains for Exploring Actinobacteria Biosynthetic Diversity.</title>
        <authorList>
            <person name="Kalkreuter E."/>
            <person name="Kautsar S.A."/>
            <person name="Yang D."/>
            <person name="Bader C.D."/>
            <person name="Teijaro C.N."/>
            <person name="Fluegel L."/>
            <person name="Davis C.M."/>
            <person name="Simpson J.R."/>
            <person name="Lauterbach L."/>
            <person name="Steele A.D."/>
            <person name="Gui C."/>
            <person name="Meng S."/>
            <person name="Li G."/>
            <person name="Viehrig K."/>
            <person name="Ye F."/>
            <person name="Su P."/>
            <person name="Kiefer A.F."/>
            <person name="Nichols A."/>
            <person name="Cepeda A.J."/>
            <person name="Yan W."/>
            <person name="Fan B."/>
            <person name="Jiang Y."/>
            <person name="Adhikari A."/>
            <person name="Zheng C.-J."/>
            <person name="Schuster L."/>
            <person name="Cowan T.M."/>
            <person name="Smanski M.J."/>
            <person name="Chevrette M.G."/>
            <person name="De Carvalho L.P.S."/>
            <person name="Shen B."/>
        </authorList>
    </citation>
    <scope>NUCLEOTIDE SEQUENCE [LARGE SCALE GENOMIC DNA]</scope>
    <source>
        <strain evidence="1 2">NPDC001281</strain>
    </source>
</reference>
<organism evidence="1 2">
    <name type="scientific">Microtetraspora fusca</name>
    <dbReference type="NCBI Taxonomy" id="1997"/>
    <lineage>
        <taxon>Bacteria</taxon>
        <taxon>Bacillati</taxon>
        <taxon>Actinomycetota</taxon>
        <taxon>Actinomycetes</taxon>
        <taxon>Streptosporangiales</taxon>
        <taxon>Streptosporangiaceae</taxon>
        <taxon>Microtetraspora</taxon>
    </lineage>
</organism>
<dbReference type="EMBL" id="JBIAXI010000025">
    <property type="protein sequence ID" value="MFF4777714.1"/>
    <property type="molecule type" value="Genomic_DNA"/>
</dbReference>
<gene>
    <name evidence="1" type="ORF">ACFY05_33285</name>
</gene>
<evidence type="ECO:0000313" key="1">
    <source>
        <dbReference type="EMBL" id="MFF4777714.1"/>
    </source>
</evidence>
<evidence type="ECO:0000313" key="2">
    <source>
        <dbReference type="Proteomes" id="UP001602119"/>
    </source>
</evidence>
<dbReference type="Proteomes" id="UP001602119">
    <property type="component" value="Unassembled WGS sequence"/>
</dbReference>
<dbReference type="RefSeq" id="WP_387346223.1">
    <property type="nucleotide sequence ID" value="NZ_JBIAXI010000025.1"/>
</dbReference>